<evidence type="ECO:0000259" key="2">
    <source>
        <dbReference type="SMART" id="SM00737"/>
    </source>
</evidence>
<reference evidence="3 4" key="1">
    <citation type="submission" date="2016-07" db="EMBL/GenBank/DDBJ databases">
        <title>Pervasive Adenine N6-methylation of Active Genes in Fungi.</title>
        <authorList>
            <consortium name="DOE Joint Genome Institute"/>
            <person name="Mondo S.J."/>
            <person name="Dannebaum R.O."/>
            <person name="Kuo R.C."/>
            <person name="Labutti K."/>
            <person name="Haridas S."/>
            <person name="Kuo A."/>
            <person name="Salamov A."/>
            <person name="Ahrendt S.R."/>
            <person name="Lipzen A."/>
            <person name="Sullivan W."/>
            <person name="Andreopoulos W.B."/>
            <person name="Clum A."/>
            <person name="Lindquist E."/>
            <person name="Daum C."/>
            <person name="Ramamoorthy G.K."/>
            <person name="Gryganskyi A."/>
            <person name="Culley D."/>
            <person name="Magnuson J.K."/>
            <person name="James T.Y."/>
            <person name="O'Malley M.A."/>
            <person name="Stajich J.E."/>
            <person name="Spatafora J.W."/>
            <person name="Visel A."/>
            <person name="Grigoriev I.V."/>
        </authorList>
    </citation>
    <scope>NUCLEOTIDE SEQUENCE [LARGE SCALE GENOMIC DNA]</scope>
    <source>
        <strain evidence="3 4">NRRL 1336</strain>
    </source>
</reference>
<keyword evidence="4" id="KW-1185">Reference proteome</keyword>
<dbReference type="EMBL" id="MCGE01000006">
    <property type="protein sequence ID" value="ORZ20788.1"/>
    <property type="molecule type" value="Genomic_DNA"/>
</dbReference>
<dbReference type="SUPFAM" id="SSF81296">
    <property type="entry name" value="E set domains"/>
    <property type="match status" value="1"/>
</dbReference>
<feature type="domain" description="MD-2-related lipid-recognition" evidence="2">
    <location>
        <begin position="10"/>
        <end position="134"/>
    </location>
</feature>
<protein>
    <recommendedName>
        <fullName evidence="1">Phosphatidylglycerol/phosphatidylinositol transfer protein</fullName>
    </recommendedName>
</protein>
<proteinExistence type="predicted"/>
<sequence length="137" mass="15087">MTSQDHGDIWSLCDNPTTHTLKGYQDGVSITPAFPRTGDDITVQVRGHLLSDVTNGHVDIQLNLMNMIKINKELDLCNVLESDVMKSSCPLNAGDVTLNAKAFIPKELPKLPLKGDIKITDQLGNTVTCIRLDFKLQ</sequence>
<dbReference type="Gene3D" id="2.60.40.770">
    <property type="match status" value="1"/>
</dbReference>
<evidence type="ECO:0000313" key="3">
    <source>
        <dbReference type="EMBL" id="ORZ20788.1"/>
    </source>
</evidence>
<dbReference type="OrthoDB" id="6409159at2759"/>
<name>A0A1X2IRB7_9FUNG</name>
<evidence type="ECO:0000256" key="1">
    <source>
        <dbReference type="ARBA" id="ARBA00016056"/>
    </source>
</evidence>
<accession>A0A1X2IRB7</accession>
<gene>
    <name evidence="3" type="ORF">BCR42DRAFT_389971</name>
</gene>
<dbReference type="SMART" id="SM00737">
    <property type="entry name" value="ML"/>
    <property type="match status" value="1"/>
</dbReference>
<dbReference type="STRING" id="90262.A0A1X2IRB7"/>
<dbReference type="AlphaFoldDB" id="A0A1X2IRB7"/>
<evidence type="ECO:0000313" key="4">
    <source>
        <dbReference type="Proteomes" id="UP000193560"/>
    </source>
</evidence>
<organism evidence="3 4">
    <name type="scientific">Absidia repens</name>
    <dbReference type="NCBI Taxonomy" id="90262"/>
    <lineage>
        <taxon>Eukaryota</taxon>
        <taxon>Fungi</taxon>
        <taxon>Fungi incertae sedis</taxon>
        <taxon>Mucoromycota</taxon>
        <taxon>Mucoromycotina</taxon>
        <taxon>Mucoromycetes</taxon>
        <taxon>Mucorales</taxon>
        <taxon>Cunninghamellaceae</taxon>
        <taxon>Absidia</taxon>
    </lineage>
</organism>
<dbReference type="InterPro" id="IPR014756">
    <property type="entry name" value="Ig_E-set"/>
</dbReference>
<dbReference type="Proteomes" id="UP000193560">
    <property type="component" value="Unassembled WGS sequence"/>
</dbReference>
<dbReference type="Pfam" id="PF02221">
    <property type="entry name" value="E1_DerP2_DerF2"/>
    <property type="match status" value="1"/>
</dbReference>
<comment type="caution">
    <text evidence="3">The sequence shown here is derived from an EMBL/GenBank/DDBJ whole genome shotgun (WGS) entry which is preliminary data.</text>
</comment>
<dbReference type="InterPro" id="IPR003172">
    <property type="entry name" value="ML_dom"/>
</dbReference>